<organism evidence="1 2">
    <name type="scientific">Methanoculleus marisnigri</name>
    <dbReference type="NCBI Taxonomy" id="2198"/>
    <lineage>
        <taxon>Archaea</taxon>
        <taxon>Methanobacteriati</taxon>
        <taxon>Methanobacteriota</taxon>
        <taxon>Stenosarchaea group</taxon>
        <taxon>Methanomicrobia</taxon>
        <taxon>Methanomicrobiales</taxon>
        <taxon>Methanomicrobiaceae</taxon>
        <taxon>Methanoculleus</taxon>
    </lineage>
</organism>
<accession>A0A101GP74</accession>
<reference evidence="2" key="1">
    <citation type="journal article" date="2015" name="MBio">
        <title>Genome-Resolved Metagenomic Analysis Reveals Roles for Candidate Phyla and Other Microbial Community Members in Biogeochemical Transformations in Oil Reservoirs.</title>
        <authorList>
            <person name="Hu P."/>
            <person name="Tom L."/>
            <person name="Singh A."/>
            <person name="Thomas B.C."/>
            <person name="Baker B.J."/>
            <person name="Piceno Y.M."/>
            <person name="Andersen G.L."/>
            <person name="Banfield J.F."/>
        </authorList>
    </citation>
    <scope>NUCLEOTIDE SEQUENCE [LARGE SCALE GENOMIC DNA]</scope>
</reference>
<comment type="caution">
    <text evidence="1">The sequence shown here is derived from an EMBL/GenBank/DDBJ whole genome shotgun (WGS) entry which is preliminary data.</text>
</comment>
<dbReference type="Proteomes" id="UP000054323">
    <property type="component" value="Unassembled WGS sequence"/>
</dbReference>
<protein>
    <submittedName>
        <fullName evidence="1">Uncharacterized protein</fullName>
    </submittedName>
</protein>
<evidence type="ECO:0000313" key="1">
    <source>
        <dbReference type="EMBL" id="KUK62024.1"/>
    </source>
</evidence>
<proteinExistence type="predicted"/>
<evidence type="ECO:0000313" key="2">
    <source>
        <dbReference type="Proteomes" id="UP000054323"/>
    </source>
</evidence>
<gene>
    <name evidence="1" type="ORF">XD82_0835</name>
</gene>
<dbReference type="AlphaFoldDB" id="A0A101GP74"/>
<sequence length="221" mass="24979">MNQKAGRQAQAVPAAGRSNKVKRIFILSLALLLLAFGAGCTDSPETNGAETVTPAPVLHYQRGDVSIPINVSEIPVRGFGANATEVIEILLADPRAGALLEDGWKITSVRTNFDYDLRTYVDVEFRRDEQSPSFFIEVDEQEGHTGRGFCNVSFWRGGLYAGPYPEDYHQNWTSTNRFSGYYVFDHHHNERVMMAYNETTIFYLYPSYGTEWFEDVKRSGE</sequence>
<dbReference type="EMBL" id="LGGD01000086">
    <property type="protein sequence ID" value="KUK62024.1"/>
    <property type="molecule type" value="Genomic_DNA"/>
</dbReference>
<dbReference type="PATRIC" id="fig|2198.4.peg.1115"/>
<name>A0A101GP74_9EURY</name>